<organism evidence="1 2">
    <name type="scientific">Burkholderia metallica</name>
    <dbReference type="NCBI Taxonomy" id="488729"/>
    <lineage>
        <taxon>Bacteria</taxon>
        <taxon>Pseudomonadati</taxon>
        <taxon>Pseudomonadota</taxon>
        <taxon>Betaproteobacteria</taxon>
        <taxon>Burkholderiales</taxon>
        <taxon>Burkholderiaceae</taxon>
        <taxon>Burkholderia</taxon>
        <taxon>Burkholderia cepacia complex</taxon>
    </lineage>
</organism>
<evidence type="ECO:0000313" key="2">
    <source>
        <dbReference type="Proteomes" id="UP001171606"/>
    </source>
</evidence>
<reference evidence="1" key="1">
    <citation type="submission" date="2023-07" db="EMBL/GenBank/DDBJ databases">
        <title>A collection of bacterial strains from the Burkholderia cepacia Research Laboratory and Repository.</title>
        <authorList>
            <person name="Lipuma J."/>
            <person name="Spilker T."/>
            <person name="Caverly L."/>
        </authorList>
    </citation>
    <scope>NUCLEOTIDE SEQUENCE</scope>
    <source>
        <strain evidence="1">AU42020</strain>
    </source>
</reference>
<sequence>MRSAPHGRVIDADHPRASRGQYSRLERLRDAGRDCAPSVFMPPDRGRNSIRCGARAMKQRLWAVGVLLALGACADAERNAAFRSTETELFATREAAALQCSTPAECERAWTFARRYIEAYSSTRITRADADTIETAAPFLAGEVYLWASRTASGDATTIRLKAMCKGMYDSDGGPGWRYDACAAKILDIERGFRSYGNSARSSDAPTTPVVPR</sequence>
<accession>A0ABT8P4R4</accession>
<evidence type="ECO:0000313" key="1">
    <source>
        <dbReference type="EMBL" id="MDN7930064.1"/>
    </source>
</evidence>
<comment type="caution">
    <text evidence="1">The sequence shown here is derived from an EMBL/GenBank/DDBJ whole genome shotgun (WGS) entry which is preliminary data.</text>
</comment>
<gene>
    <name evidence="1" type="ORF">QZM52_02030</name>
</gene>
<protein>
    <recommendedName>
        <fullName evidence="3">Lipoprotein</fullName>
    </recommendedName>
</protein>
<proteinExistence type="predicted"/>
<dbReference type="Proteomes" id="UP001171606">
    <property type="component" value="Unassembled WGS sequence"/>
</dbReference>
<name>A0ABT8P4R4_9BURK</name>
<evidence type="ECO:0008006" key="3">
    <source>
        <dbReference type="Google" id="ProtNLM"/>
    </source>
</evidence>
<dbReference type="EMBL" id="JAUJSQ010000001">
    <property type="protein sequence ID" value="MDN7930064.1"/>
    <property type="molecule type" value="Genomic_DNA"/>
</dbReference>
<keyword evidence="2" id="KW-1185">Reference proteome</keyword>